<evidence type="ECO:0000313" key="3">
    <source>
        <dbReference type="EMBL" id="KAG2205880.1"/>
    </source>
</evidence>
<dbReference type="GO" id="GO:0000122">
    <property type="term" value="P:negative regulation of transcription by RNA polymerase II"/>
    <property type="evidence" value="ECO:0007669"/>
    <property type="project" value="TreeGrafter"/>
</dbReference>
<dbReference type="AlphaFoldDB" id="A0A8H7V3I6"/>
<sequence>MIQTLELPLLSLAVPNINKLNDVNADSLSCMWTVFSKCKDNLENGRRLENMSWRLWYRESIIKEIATVSKEQNQQINPIPIQPTQLTTTNLTEKPLAPKSFTQIITTLHENEIMIRPPQHHHSTEIIECEPIPQKRQSKFFIKEDNESDWDESDYSDEDELFKEEINDGRLLSVTILTDTSNKSSYHAAYDEHQVIYEPNDEDNDESYETIDEDDEDDGGYCTFMIRKPYSHTYSQSNQPGACQLEFNKQIPSPIGNTKGFSLLSNMFRAEVAPDKVNLSINNH</sequence>
<dbReference type="GO" id="GO:0005737">
    <property type="term" value="C:cytoplasm"/>
    <property type="evidence" value="ECO:0007669"/>
    <property type="project" value="TreeGrafter"/>
</dbReference>
<dbReference type="GO" id="GO:0031930">
    <property type="term" value="P:mitochondria-nucleus signaling pathway"/>
    <property type="evidence" value="ECO:0007669"/>
    <property type="project" value="TreeGrafter"/>
</dbReference>
<reference evidence="3" key="1">
    <citation type="submission" date="2020-12" db="EMBL/GenBank/DDBJ databases">
        <title>Metabolic potential, ecology and presence of endohyphal bacteria is reflected in genomic diversity of Mucoromycotina.</title>
        <authorList>
            <person name="Muszewska A."/>
            <person name="Okrasinska A."/>
            <person name="Steczkiewicz K."/>
            <person name="Drgas O."/>
            <person name="Orlowska M."/>
            <person name="Perlinska-Lenart U."/>
            <person name="Aleksandrzak-Piekarczyk T."/>
            <person name="Szatraj K."/>
            <person name="Zielenkiewicz U."/>
            <person name="Pilsyk S."/>
            <person name="Malc E."/>
            <person name="Mieczkowski P."/>
            <person name="Kruszewska J.S."/>
            <person name="Biernat P."/>
            <person name="Pawlowska J."/>
        </authorList>
    </citation>
    <scope>NUCLEOTIDE SEQUENCE</scope>
    <source>
        <strain evidence="3">CBS 226.32</strain>
    </source>
</reference>
<dbReference type="PANTHER" id="PTHR28014">
    <property type="entry name" value="NEGATIVE REGULATOR OF RAS-CAMP PATHWAY"/>
    <property type="match status" value="1"/>
</dbReference>
<dbReference type="GO" id="GO:0006808">
    <property type="term" value="P:regulation of nitrogen utilization"/>
    <property type="evidence" value="ECO:0007669"/>
    <property type="project" value="TreeGrafter"/>
</dbReference>
<keyword evidence="4" id="KW-1185">Reference proteome</keyword>
<dbReference type="PANTHER" id="PTHR28014:SF1">
    <property type="entry name" value="NEGATIVE REGULATOR OF RAS-CAMP PATHWAY"/>
    <property type="match status" value="1"/>
</dbReference>
<evidence type="ECO:0000256" key="1">
    <source>
        <dbReference type="SAM" id="MobiDB-lite"/>
    </source>
</evidence>
<accession>A0A8H7V3I6</accession>
<dbReference type="EMBL" id="JAEPRC010000165">
    <property type="protein sequence ID" value="KAG2205880.1"/>
    <property type="molecule type" value="Genomic_DNA"/>
</dbReference>
<name>A0A8H7V3I6_9FUNG</name>
<gene>
    <name evidence="3" type="ORF">INT46_006913</name>
</gene>
<dbReference type="Proteomes" id="UP000650833">
    <property type="component" value="Unassembled WGS sequence"/>
</dbReference>
<dbReference type="InterPro" id="IPR053043">
    <property type="entry name" value="Ras-cAMP_regulatory"/>
</dbReference>
<organism evidence="3 4">
    <name type="scientific">Mucor plumbeus</name>
    <dbReference type="NCBI Taxonomy" id="97098"/>
    <lineage>
        <taxon>Eukaryota</taxon>
        <taxon>Fungi</taxon>
        <taxon>Fungi incertae sedis</taxon>
        <taxon>Mucoromycota</taxon>
        <taxon>Mucoromycotina</taxon>
        <taxon>Mucoromycetes</taxon>
        <taxon>Mucorales</taxon>
        <taxon>Mucorineae</taxon>
        <taxon>Mucoraceae</taxon>
        <taxon>Mucor</taxon>
    </lineage>
</organism>
<comment type="caution">
    <text evidence="3">The sequence shown here is derived from an EMBL/GenBank/DDBJ whole genome shotgun (WGS) entry which is preliminary data.</text>
</comment>
<feature type="region of interest" description="Disordered" evidence="1">
    <location>
        <begin position="200"/>
        <end position="219"/>
    </location>
</feature>
<dbReference type="InterPro" id="IPR013860">
    <property type="entry name" value="AreA_GATA"/>
</dbReference>
<proteinExistence type="predicted"/>
<protein>
    <recommendedName>
        <fullName evidence="2">Nitrogen regulatory protein areA GATA-like domain-containing protein</fullName>
    </recommendedName>
</protein>
<dbReference type="OrthoDB" id="515401at2759"/>
<feature type="domain" description="Nitrogen regulatory protein areA GATA-like" evidence="2">
    <location>
        <begin position="31"/>
        <end position="58"/>
    </location>
</feature>
<evidence type="ECO:0000313" key="4">
    <source>
        <dbReference type="Proteomes" id="UP000650833"/>
    </source>
</evidence>
<evidence type="ECO:0000259" key="2">
    <source>
        <dbReference type="Pfam" id="PF08550"/>
    </source>
</evidence>
<dbReference type="Pfam" id="PF08550">
    <property type="entry name" value="GATA_AreA"/>
    <property type="match status" value="1"/>
</dbReference>